<dbReference type="GO" id="GO:0003700">
    <property type="term" value="F:DNA-binding transcription factor activity"/>
    <property type="evidence" value="ECO:0007669"/>
    <property type="project" value="InterPro"/>
</dbReference>
<dbReference type="InterPro" id="IPR047057">
    <property type="entry name" value="MerR_fam"/>
</dbReference>
<protein>
    <recommendedName>
        <fullName evidence="2">HTH merR-type domain-containing protein</fullName>
    </recommendedName>
</protein>
<dbReference type="PANTHER" id="PTHR30204">
    <property type="entry name" value="REDOX-CYCLING DRUG-SENSING TRANSCRIPTIONAL ACTIVATOR SOXR"/>
    <property type="match status" value="1"/>
</dbReference>
<dbReference type="AlphaFoldDB" id="A0A162BJ29"/>
<dbReference type="InterPro" id="IPR000551">
    <property type="entry name" value="MerR-type_HTH_dom"/>
</dbReference>
<evidence type="ECO:0000259" key="2">
    <source>
        <dbReference type="PROSITE" id="PS50937"/>
    </source>
</evidence>
<keyword evidence="1" id="KW-0238">DNA-binding</keyword>
<dbReference type="SMART" id="SM00422">
    <property type="entry name" value="HTH_MERR"/>
    <property type="match status" value="1"/>
</dbReference>
<evidence type="ECO:0000256" key="1">
    <source>
        <dbReference type="ARBA" id="ARBA00023125"/>
    </source>
</evidence>
<comment type="caution">
    <text evidence="3">The sequence shown here is derived from an EMBL/GenBank/DDBJ whole genome shotgun (WGS) entry which is preliminary data.</text>
</comment>
<dbReference type="Pfam" id="PF13411">
    <property type="entry name" value="MerR_1"/>
    <property type="match status" value="1"/>
</dbReference>
<dbReference type="Proteomes" id="UP000076486">
    <property type="component" value="Unassembled WGS sequence"/>
</dbReference>
<dbReference type="PANTHER" id="PTHR30204:SF97">
    <property type="entry name" value="MERR FAMILY REGULATORY PROTEIN"/>
    <property type="match status" value="1"/>
</dbReference>
<evidence type="ECO:0000313" key="4">
    <source>
        <dbReference type="Proteomes" id="UP000076486"/>
    </source>
</evidence>
<dbReference type="SUPFAM" id="SSF46955">
    <property type="entry name" value="Putative DNA-binding domain"/>
    <property type="match status" value="1"/>
</dbReference>
<evidence type="ECO:0000313" key="3">
    <source>
        <dbReference type="EMBL" id="KZN62881.1"/>
    </source>
</evidence>
<dbReference type="PATRIC" id="fig|1365248.3.peg.2732"/>
<proteinExistence type="predicted"/>
<dbReference type="EMBL" id="AUYC01000030">
    <property type="protein sequence ID" value="KZN62881.1"/>
    <property type="molecule type" value="Genomic_DNA"/>
</dbReference>
<dbReference type="InterPro" id="IPR009061">
    <property type="entry name" value="DNA-bd_dom_put_sf"/>
</dbReference>
<dbReference type="PROSITE" id="PS50937">
    <property type="entry name" value="HTH_MERR_2"/>
    <property type="match status" value="1"/>
</dbReference>
<organism evidence="3 4">
    <name type="scientific">Pseudoalteromonas luteoviolacea CPMOR-1</name>
    <dbReference type="NCBI Taxonomy" id="1365248"/>
    <lineage>
        <taxon>Bacteria</taxon>
        <taxon>Pseudomonadati</taxon>
        <taxon>Pseudomonadota</taxon>
        <taxon>Gammaproteobacteria</taxon>
        <taxon>Alteromonadales</taxon>
        <taxon>Pseudoalteromonadaceae</taxon>
        <taxon>Pseudoalteromonas</taxon>
    </lineage>
</organism>
<feature type="domain" description="HTH merR-type" evidence="2">
    <location>
        <begin position="1"/>
        <end position="69"/>
    </location>
</feature>
<sequence length="144" mass="16042">MLDIGQVTKKTGINASALRYYESKGLIKPAGRQGLRRYYTHDIIDQLSIISLGQLAGFSLDEIASFFNGKSIEIDRQMLIKKSEDISNKIIQLEAVKAELVKVANCPNSNHLDCYNFKKLMKNAFDAPKTDEISSGAINKSKTK</sequence>
<dbReference type="RefSeq" id="WP_063368267.1">
    <property type="nucleotide sequence ID" value="NZ_AUYC01000030.1"/>
</dbReference>
<gene>
    <name evidence="3" type="ORF">N473_18370</name>
</gene>
<reference evidence="3 4" key="1">
    <citation type="submission" date="2013-07" db="EMBL/GenBank/DDBJ databases">
        <title>Comparative Genomic and Metabolomic Analysis of Twelve Strains of Pseudoalteromonas luteoviolacea.</title>
        <authorList>
            <person name="Vynne N.G."/>
            <person name="Mansson M."/>
            <person name="Gram L."/>
        </authorList>
    </citation>
    <scope>NUCLEOTIDE SEQUENCE [LARGE SCALE GENOMIC DNA]</scope>
    <source>
        <strain evidence="3 4">CPMOR-1</strain>
    </source>
</reference>
<dbReference type="GO" id="GO:0003677">
    <property type="term" value="F:DNA binding"/>
    <property type="evidence" value="ECO:0007669"/>
    <property type="project" value="UniProtKB-KW"/>
</dbReference>
<dbReference type="CDD" id="cd04781">
    <property type="entry name" value="HTH_MerR-like_sg6"/>
    <property type="match status" value="1"/>
</dbReference>
<name>A0A162BJ29_9GAMM</name>
<dbReference type="PRINTS" id="PR00040">
    <property type="entry name" value="HTHMERR"/>
</dbReference>
<dbReference type="Gene3D" id="1.10.1660.10">
    <property type="match status" value="1"/>
</dbReference>
<accession>A0A162BJ29</accession>